<accession>A0A3B1AM82</accession>
<feature type="non-terminal residue" evidence="2">
    <location>
        <position position="426"/>
    </location>
</feature>
<dbReference type="Pfam" id="PF08448">
    <property type="entry name" value="PAS_4"/>
    <property type="match status" value="1"/>
</dbReference>
<dbReference type="EMBL" id="UOFU01000205">
    <property type="protein sequence ID" value="VAX00558.1"/>
    <property type="molecule type" value="Genomic_DNA"/>
</dbReference>
<dbReference type="PANTHER" id="PTHR44757:SF2">
    <property type="entry name" value="BIOFILM ARCHITECTURE MAINTENANCE PROTEIN MBAA"/>
    <property type="match status" value="1"/>
</dbReference>
<dbReference type="InterPro" id="IPR013656">
    <property type="entry name" value="PAS_4"/>
</dbReference>
<protein>
    <recommendedName>
        <fullName evidence="1">PAS domain-containing protein</fullName>
    </recommendedName>
</protein>
<dbReference type="AlphaFoldDB" id="A0A3B1AM82"/>
<proteinExistence type="predicted"/>
<reference evidence="2" key="1">
    <citation type="submission" date="2018-06" db="EMBL/GenBank/DDBJ databases">
        <authorList>
            <person name="Zhirakovskaya E."/>
        </authorList>
    </citation>
    <scope>NUCLEOTIDE SEQUENCE</scope>
</reference>
<gene>
    <name evidence="2" type="ORF">MNBD_GAMMA20-2005</name>
</gene>
<name>A0A3B1AM82_9ZZZZ</name>
<feature type="domain" description="PAS" evidence="1">
    <location>
        <begin position="280"/>
        <end position="327"/>
    </location>
</feature>
<feature type="domain" description="PAS" evidence="1">
    <location>
        <begin position="159"/>
        <end position="203"/>
    </location>
</feature>
<dbReference type="Pfam" id="PF13426">
    <property type="entry name" value="PAS_9"/>
    <property type="match status" value="1"/>
</dbReference>
<dbReference type="NCBIfam" id="TIGR00229">
    <property type="entry name" value="sensory_box"/>
    <property type="match status" value="2"/>
</dbReference>
<dbReference type="SMART" id="SM00091">
    <property type="entry name" value="PAS"/>
    <property type="match status" value="2"/>
</dbReference>
<dbReference type="InterPro" id="IPR035965">
    <property type="entry name" value="PAS-like_dom_sf"/>
</dbReference>
<evidence type="ECO:0000313" key="2">
    <source>
        <dbReference type="EMBL" id="VAX00558.1"/>
    </source>
</evidence>
<dbReference type="PANTHER" id="PTHR44757">
    <property type="entry name" value="DIGUANYLATE CYCLASE DGCP"/>
    <property type="match status" value="1"/>
</dbReference>
<evidence type="ECO:0000259" key="1">
    <source>
        <dbReference type="PROSITE" id="PS50112"/>
    </source>
</evidence>
<dbReference type="SUPFAM" id="SSF55781">
    <property type="entry name" value="GAF domain-like"/>
    <property type="match status" value="1"/>
</dbReference>
<dbReference type="Pfam" id="PF01590">
    <property type="entry name" value="GAF"/>
    <property type="match status" value="1"/>
</dbReference>
<dbReference type="PROSITE" id="PS50112">
    <property type="entry name" value="PAS"/>
    <property type="match status" value="3"/>
</dbReference>
<dbReference type="Gene3D" id="3.30.450.20">
    <property type="entry name" value="PAS domain"/>
    <property type="match status" value="3"/>
</dbReference>
<dbReference type="SUPFAM" id="SSF55785">
    <property type="entry name" value="PYP-like sensor domain (PAS domain)"/>
    <property type="match status" value="3"/>
</dbReference>
<dbReference type="CDD" id="cd00130">
    <property type="entry name" value="PAS"/>
    <property type="match status" value="2"/>
</dbReference>
<sequence length="426" mass="48040">MTTDVSALLEQHVSPVLDNSDGRLPDGIAFFLRQNTDTAQISLLGYSGAAFRPEGYFHLATKQAVMLPGLFAGHGAAMPLSLSASALVEKNIFQHEFGVSHFAAASLRLDGRAVGALMVGRTEQEAPFSPHEMTALEASAQQLENLLQQDFCAARNRRSQERFRLLNEQVSNPIVMLDCHLKIREVNRATAGLLGMKAEDLPGCGIEAFFVDGGQQLQALRDIKRDGATFFEATVQHPDGALLYVDVHANLITLGDEPMIKIFLRDISARKLAEEDLRRTHQQVRHILESTNDAYVAIDDDWNITYFNARAEALFQVSREQMLGHSLWDQLPEFASSCYKKFHHSRNSDKMLQFESYYPPLDRWVETHTYPHPDGLSIFFRDITERRQAELMLRDSEQRLRTILDNLMDGIISIDSLGFIETFNPM</sequence>
<dbReference type="InterPro" id="IPR052155">
    <property type="entry name" value="Biofilm_reg_signaling"/>
</dbReference>
<dbReference type="InterPro" id="IPR000014">
    <property type="entry name" value="PAS"/>
</dbReference>
<organism evidence="2">
    <name type="scientific">hydrothermal vent metagenome</name>
    <dbReference type="NCBI Taxonomy" id="652676"/>
    <lineage>
        <taxon>unclassified sequences</taxon>
        <taxon>metagenomes</taxon>
        <taxon>ecological metagenomes</taxon>
    </lineage>
</organism>
<feature type="domain" description="PAS" evidence="1">
    <location>
        <begin position="396"/>
        <end position="426"/>
    </location>
</feature>
<dbReference type="InterPro" id="IPR003018">
    <property type="entry name" value="GAF"/>
</dbReference>